<evidence type="ECO:0000313" key="4">
    <source>
        <dbReference type="Proteomes" id="UP000306421"/>
    </source>
</evidence>
<reference evidence="1 3" key="1">
    <citation type="submission" date="2018-04" db="EMBL/GenBank/DDBJ databases">
        <title>Whole genome sequence comparison of clinical and drinking water Legionella pneumophila isolates associated with the Flint Water Crisis.</title>
        <authorList>
            <person name="Garner E."/>
            <person name="Brown C."/>
            <person name="Schwake O."/>
            <person name="Coil D."/>
            <person name="Jospin G."/>
            <person name="Eisen J."/>
            <person name="Edwards M."/>
            <person name="Pruden A."/>
        </authorList>
    </citation>
    <scope>NUCLEOTIDE SEQUENCE [LARGE SCALE GENOMIC DNA]</scope>
    <source>
        <strain evidence="1 3">Genessee03</strain>
    </source>
</reference>
<evidence type="ECO:0000313" key="2">
    <source>
        <dbReference type="EMBL" id="TID40979.1"/>
    </source>
</evidence>
<organism evidence="2 4">
    <name type="scientific">Legionella taurinensis</name>
    <dbReference type="NCBI Taxonomy" id="70611"/>
    <lineage>
        <taxon>Bacteria</taxon>
        <taxon>Pseudomonadati</taxon>
        <taxon>Pseudomonadota</taxon>
        <taxon>Gammaproteobacteria</taxon>
        <taxon>Legionellales</taxon>
        <taxon>Legionellaceae</taxon>
        <taxon>Legionella</taxon>
    </lineage>
</organism>
<keyword evidence="3" id="KW-1185">Reference proteome</keyword>
<dbReference type="AlphaFoldDB" id="A0AB38N4B2"/>
<dbReference type="EMBL" id="QFGG01000010">
    <property type="protein sequence ID" value="TID40979.1"/>
    <property type="molecule type" value="Genomic_DNA"/>
</dbReference>
<proteinExistence type="predicted"/>
<dbReference type="RefSeq" id="WP_108293961.1">
    <property type="nucleotide sequence ID" value="NZ_JAWVLH010000011.1"/>
</dbReference>
<dbReference type="EMBL" id="QCXM01000017">
    <property type="protein sequence ID" value="PUT45207.1"/>
    <property type="molecule type" value="Genomic_DNA"/>
</dbReference>
<reference evidence="2 4" key="2">
    <citation type="submission" date="2018-04" db="EMBL/GenBank/DDBJ databases">
        <title>Whole genome sequence comparison of clinical and drinking water Legionella pneumophila isolates.</title>
        <authorList>
            <person name="Garner E."/>
        </authorList>
    </citation>
    <scope>NUCLEOTIDE SEQUENCE [LARGE SCALE GENOMIC DNA]</scope>
    <source>
        <strain evidence="2 4">WH02</strain>
    </source>
</reference>
<name>A0AB38N4B2_9GAMM</name>
<evidence type="ECO:0000313" key="1">
    <source>
        <dbReference type="EMBL" id="PUT45207.1"/>
    </source>
</evidence>
<sequence length="510" mass="60422">MFRTRFSNDLPPKAKLPDEITAAEVKQSLESDNAFCELTYRKKPWLFGFFGKKDGTSDAKYYSLKSEISAFASEYYRLFTDGHSPKYRSVYDRRRALVFGTYSTHYHLFDDYVSERFITQKIENSLTLEQVFKFLRYLGNDGVPFSAPYVGYYYGEADKKNYFVNAIKQMDEWHERAIQRTHETLDPYQRVMEEKGFLALKATFVDFLGKTKHALLFMLAEYESQFTKEGNLSAYEINEKLRAYYNTALEDFCQKQLDPVKVELIKNYEHYLMKNGLPEIMAVGYALGEWSFKARDILVDTKEYKILKIDHERCLWEISHTLLVDMGLYEPKSKGVIANHQSISSQDIDEFPKRTNPPRFWPSREDDNYYPDWFHQLLDQEEFKKRAYTTWLAIAVTPDQTIRSMGTLFFKPSYSEKIIEHVVRRKNNLLRALRHSKQFAEFMTLIPETEIEWLVKAHNKRWHKYEDVCISFEGMKQRLSELKENLQRKKNKCDPSVNHLYTIDAPSLFK</sequence>
<protein>
    <submittedName>
        <fullName evidence="2">Uncharacterized protein</fullName>
    </submittedName>
</protein>
<dbReference type="Proteomes" id="UP000306421">
    <property type="component" value="Unassembled WGS sequence"/>
</dbReference>
<comment type="caution">
    <text evidence="2">The sequence shown here is derived from an EMBL/GenBank/DDBJ whole genome shotgun (WGS) entry which is preliminary data.</text>
</comment>
<evidence type="ECO:0000313" key="3">
    <source>
        <dbReference type="Proteomes" id="UP000251035"/>
    </source>
</evidence>
<accession>A0AB38N4B2</accession>
<dbReference type="Proteomes" id="UP000251035">
    <property type="component" value="Unassembled WGS sequence"/>
</dbReference>
<gene>
    <name evidence="1" type="ORF">DB745_13385</name>
    <name evidence="2" type="ORF">DIZ81_10780</name>
</gene>